<dbReference type="GO" id="GO:0016020">
    <property type="term" value="C:membrane"/>
    <property type="evidence" value="ECO:0007669"/>
    <property type="project" value="InterPro"/>
</dbReference>
<evidence type="ECO:0000256" key="1">
    <source>
        <dbReference type="SAM" id="Phobius"/>
    </source>
</evidence>
<feature type="transmembrane region" description="Helical" evidence="1">
    <location>
        <begin position="73"/>
        <end position="96"/>
    </location>
</feature>
<keyword evidence="1" id="KW-0812">Transmembrane</keyword>
<feature type="non-terminal residue" evidence="3">
    <location>
        <position position="1"/>
    </location>
</feature>
<dbReference type="PANTHER" id="PTHR22911">
    <property type="entry name" value="ACYL-MALONYL CONDENSING ENZYME-RELATED"/>
    <property type="match status" value="1"/>
</dbReference>
<dbReference type="Pfam" id="PF00892">
    <property type="entry name" value="EamA"/>
    <property type="match status" value="1"/>
</dbReference>
<protein>
    <recommendedName>
        <fullName evidence="2">EamA domain-containing protein</fullName>
    </recommendedName>
</protein>
<accession>X0WCF8</accession>
<proteinExistence type="predicted"/>
<dbReference type="EMBL" id="BARS01022026">
    <property type="protein sequence ID" value="GAG10356.1"/>
    <property type="molecule type" value="Genomic_DNA"/>
</dbReference>
<sequence>IGIIFGVNQLLFFVGYRLAGPINGSLTQKTSVFFGLLYGFLLLKEKISKTQIIFSSVLFIGLVIAITKGSFDIFSLNIEILIGVLIVLLITAMWMLGHTMTKPLFTRKEITPIQMVFIRNTLSGIILIVTFTIFSPVGFSTFYDPLNWFYFIIMGTVYGLGLFCWYKTLSYLDVSNATIVLSPTPIATAIFAIFLLGTVFTIFHLIGSIIVILSIIIIVKQKRD</sequence>
<dbReference type="InterPro" id="IPR000620">
    <property type="entry name" value="EamA_dom"/>
</dbReference>
<feature type="transmembrane region" description="Helical" evidence="1">
    <location>
        <begin position="117"/>
        <end position="142"/>
    </location>
</feature>
<evidence type="ECO:0000313" key="3">
    <source>
        <dbReference type="EMBL" id="GAG10356.1"/>
    </source>
</evidence>
<comment type="caution">
    <text evidence="3">The sequence shown here is derived from an EMBL/GenBank/DDBJ whole genome shotgun (WGS) entry which is preliminary data.</text>
</comment>
<reference evidence="3" key="1">
    <citation type="journal article" date="2014" name="Front. Microbiol.">
        <title>High frequency of phylogenetically diverse reductive dehalogenase-homologous genes in deep subseafloor sedimentary metagenomes.</title>
        <authorList>
            <person name="Kawai M."/>
            <person name="Futagami T."/>
            <person name="Toyoda A."/>
            <person name="Takaki Y."/>
            <person name="Nishi S."/>
            <person name="Hori S."/>
            <person name="Arai W."/>
            <person name="Tsubouchi T."/>
            <person name="Morono Y."/>
            <person name="Uchiyama I."/>
            <person name="Ito T."/>
            <person name="Fujiyama A."/>
            <person name="Inagaki F."/>
            <person name="Takami H."/>
        </authorList>
    </citation>
    <scope>NUCLEOTIDE SEQUENCE</scope>
    <source>
        <strain evidence="3">Expedition CK06-06</strain>
    </source>
</reference>
<dbReference type="SUPFAM" id="SSF103481">
    <property type="entry name" value="Multidrug resistance efflux transporter EmrE"/>
    <property type="match status" value="2"/>
</dbReference>
<dbReference type="AlphaFoldDB" id="X0WCF8"/>
<feature type="transmembrane region" description="Helical" evidence="1">
    <location>
        <begin position="148"/>
        <end position="166"/>
    </location>
</feature>
<evidence type="ECO:0000259" key="2">
    <source>
        <dbReference type="Pfam" id="PF00892"/>
    </source>
</evidence>
<feature type="transmembrane region" description="Helical" evidence="1">
    <location>
        <begin position="178"/>
        <end position="196"/>
    </location>
</feature>
<dbReference type="Gene3D" id="1.10.3730.20">
    <property type="match status" value="1"/>
</dbReference>
<gene>
    <name evidence="3" type="ORF">S01H1_35264</name>
</gene>
<organism evidence="3">
    <name type="scientific">marine sediment metagenome</name>
    <dbReference type="NCBI Taxonomy" id="412755"/>
    <lineage>
        <taxon>unclassified sequences</taxon>
        <taxon>metagenomes</taxon>
        <taxon>ecological metagenomes</taxon>
    </lineage>
</organism>
<feature type="domain" description="EamA" evidence="2">
    <location>
        <begin position="82"/>
        <end position="219"/>
    </location>
</feature>
<feature type="transmembrane region" description="Helical" evidence="1">
    <location>
        <begin position="202"/>
        <end position="219"/>
    </location>
</feature>
<dbReference type="InterPro" id="IPR037185">
    <property type="entry name" value="EmrE-like"/>
</dbReference>
<feature type="transmembrane region" description="Helical" evidence="1">
    <location>
        <begin position="50"/>
        <end position="67"/>
    </location>
</feature>
<keyword evidence="1" id="KW-0472">Membrane</keyword>
<name>X0WCF8_9ZZZZ</name>
<keyword evidence="1" id="KW-1133">Transmembrane helix</keyword>